<dbReference type="PROSITE" id="PS50949">
    <property type="entry name" value="HTH_GNTR"/>
    <property type="match status" value="1"/>
</dbReference>
<keyword evidence="1" id="KW-0805">Transcription regulation</keyword>
<keyword evidence="7" id="KW-1185">Reference proteome</keyword>
<protein>
    <submittedName>
        <fullName evidence="5">DNA-binding transcriptional regulator YhcF (GntR family)</fullName>
    </submittedName>
    <submittedName>
        <fullName evidence="6">GntR family transcriptional regulator</fullName>
    </submittedName>
</protein>
<accession>A0A255INB8</accession>
<dbReference type="AlphaFoldDB" id="A0A255INB8"/>
<evidence type="ECO:0000313" key="6">
    <source>
        <dbReference type="EMBL" id="RDY30757.1"/>
    </source>
</evidence>
<dbReference type="PRINTS" id="PR00035">
    <property type="entry name" value="HTHGNTR"/>
</dbReference>
<keyword evidence="2 5" id="KW-0238">DNA-binding</keyword>
<reference evidence="6" key="3">
    <citation type="submission" date="2018-07" db="EMBL/GenBank/DDBJ databases">
        <authorList>
            <person name="Quirk P.G."/>
            <person name="Krulwich T.A."/>
        </authorList>
    </citation>
    <scope>NUCLEOTIDE SEQUENCE</scope>
    <source>
        <strain evidence="6">CCRI-19302</strain>
    </source>
</reference>
<keyword evidence="3" id="KW-0804">Transcription</keyword>
<dbReference type="EMBL" id="QICS01000006">
    <property type="protein sequence ID" value="PXV89372.1"/>
    <property type="molecule type" value="Genomic_DNA"/>
</dbReference>
<evidence type="ECO:0000313" key="7">
    <source>
        <dbReference type="Proteomes" id="UP000216411"/>
    </source>
</evidence>
<dbReference type="GO" id="GO:0003677">
    <property type="term" value="F:DNA binding"/>
    <property type="evidence" value="ECO:0007669"/>
    <property type="project" value="UniProtKB-KW"/>
</dbReference>
<evidence type="ECO:0000256" key="3">
    <source>
        <dbReference type="ARBA" id="ARBA00023163"/>
    </source>
</evidence>
<evidence type="ECO:0000259" key="4">
    <source>
        <dbReference type="PROSITE" id="PS50949"/>
    </source>
</evidence>
<dbReference type="Proteomes" id="UP000216411">
    <property type="component" value="Unassembled WGS sequence"/>
</dbReference>
<feature type="domain" description="HTH gntR-type" evidence="4">
    <location>
        <begin position="9"/>
        <end position="77"/>
    </location>
</feature>
<dbReference type="CDD" id="cd07377">
    <property type="entry name" value="WHTH_GntR"/>
    <property type="match status" value="1"/>
</dbReference>
<sequence>MTWNLNSDRPIYSQLIDKLKIDIIAGVYKAGDKIPSVRELASDASVNPNTMQKALAELERDGLVYSQRTSGRFITEDQEMIKHVKNQLAIEQITEFFEKMKQLGYKREETMQLIECALRGKENE</sequence>
<dbReference type="Proteomes" id="UP000247523">
    <property type="component" value="Unassembled WGS sequence"/>
</dbReference>
<evidence type="ECO:0000256" key="1">
    <source>
        <dbReference type="ARBA" id="ARBA00023015"/>
    </source>
</evidence>
<dbReference type="InterPro" id="IPR036388">
    <property type="entry name" value="WH-like_DNA-bd_sf"/>
</dbReference>
<proteinExistence type="predicted"/>
<dbReference type="EMBL" id="NOKA02000029">
    <property type="protein sequence ID" value="RDY30757.1"/>
    <property type="molecule type" value="Genomic_DNA"/>
</dbReference>
<name>A0A255INB8_9FIRM</name>
<reference evidence="5 8" key="2">
    <citation type="submission" date="2018-05" db="EMBL/GenBank/DDBJ databases">
        <title>Genomic Encyclopedia of Type Strains, Phase IV (KMG-IV): sequencing the most valuable type-strain genomes for metagenomic binning, comparative biology and taxonomic classification.</title>
        <authorList>
            <person name="Goeker M."/>
        </authorList>
    </citation>
    <scope>NUCLEOTIDE SEQUENCE [LARGE SCALE GENOMIC DNA]</scope>
    <source>
        <strain evidence="5 8">DSM 28816</strain>
    </source>
</reference>
<dbReference type="RefSeq" id="WP_094376513.1">
    <property type="nucleotide sequence ID" value="NZ_NOKA02000029.1"/>
</dbReference>
<dbReference type="InterPro" id="IPR000524">
    <property type="entry name" value="Tscrpt_reg_HTH_GntR"/>
</dbReference>
<dbReference type="SUPFAM" id="SSF46785">
    <property type="entry name" value="Winged helix' DNA-binding domain"/>
    <property type="match status" value="1"/>
</dbReference>
<dbReference type="Gene3D" id="1.10.10.10">
    <property type="entry name" value="Winged helix-like DNA-binding domain superfamily/Winged helix DNA-binding domain"/>
    <property type="match status" value="1"/>
</dbReference>
<evidence type="ECO:0000313" key="8">
    <source>
        <dbReference type="Proteomes" id="UP000247523"/>
    </source>
</evidence>
<dbReference type="GO" id="GO:0003700">
    <property type="term" value="F:DNA-binding transcription factor activity"/>
    <property type="evidence" value="ECO:0007669"/>
    <property type="project" value="InterPro"/>
</dbReference>
<evidence type="ECO:0000256" key="2">
    <source>
        <dbReference type="ARBA" id="ARBA00023125"/>
    </source>
</evidence>
<dbReference type="PANTHER" id="PTHR38445:SF6">
    <property type="entry name" value="GNTR-FAMILY TRANSCRIPTIONAL REGULATOR"/>
    <property type="match status" value="1"/>
</dbReference>
<dbReference type="InterPro" id="IPR036390">
    <property type="entry name" value="WH_DNA-bd_sf"/>
</dbReference>
<dbReference type="PANTHER" id="PTHR38445">
    <property type="entry name" value="HTH-TYPE TRANSCRIPTIONAL REPRESSOR YTRA"/>
    <property type="match status" value="1"/>
</dbReference>
<reference evidence="6 7" key="1">
    <citation type="journal article" date="2017" name="Genome Announc.">
        <title>Draft Genome Sequence of a Sporulating and Motile Strain of Lachnotalea glycerini Isolated from Water in Quebec City, Canada.</title>
        <authorList>
            <person name="Maheux A.F."/>
            <person name="Boudreau D.K."/>
            <person name="Berube E."/>
            <person name="Boissinot M."/>
            <person name="Raymond F."/>
            <person name="Brodeur S."/>
            <person name="Corbeil J."/>
            <person name="Isabel S."/>
            <person name="Omar R.F."/>
            <person name="Bergeron M.G."/>
        </authorList>
    </citation>
    <scope>NUCLEOTIDE SEQUENCE [LARGE SCALE GENOMIC DNA]</scope>
    <source>
        <strain evidence="6 7">CCRI-19302</strain>
    </source>
</reference>
<gene>
    <name evidence="5" type="ORF">C8E03_10619</name>
    <name evidence="6" type="ORF">CG710_013180</name>
</gene>
<organism evidence="6 7">
    <name type="scientific">Lachnotalea glycerini</name>
    <dbReference type="NCBI Taxonomy" id="1763509"/>
    <lineage>
        <taxon>Bacteria</taxon>
        <taxon>Bacillati</taxon>
        <taxon>Bacillota</taxon>
        <taxon>Clostridia</taxon>
        <taxon>Lachnospirales</taxon>
        <taxon>Lachnospiraceae</taxon>
        <taxon>Lachnotalea</taxon>
    </lineage>
</organism>
<evidence type="ECO:0000313" key="5">
    <source>
        <dbReference type="EMBL" id="PXV89372.1"/>
    </source>
</evidence>
<dbReference type="OrthoDB" id="163333at2"/>
<comment type="caution">
    <text evidence="6">The sequence shown here is derived from an EMBL/GenBank/DDBJ whole genome shotgun (WGS) entry which is preliminary data.</text>
</comment>
<dbReference type="Pfam" id="PF00392">
    <property type="entry name" value="GntR"/>
    <property type="match status" value="1"/>
</dbReference>
<dbReference type="SMART" id="SM00345">
    <property type="entry name" value="HTH_GNTR"/>
    <property type="match status" value="1"/>
</dbReference>